<dbReference type="AlphaFoldDB" id="A0A5J4Q406"/>
<feature type="domain" description="KilA-N" evidence="1">
    <location>
        <begin position="42"/>
        <end position="69"/>
    </location>
</feature>
<dbReference type="Proteomes" id="UP000324800">
    <property type="component" value="Unassembled WGS sequence"/>
</dbReference>
<evidence type="ECO:0000259" key="1">
    <source>
        <dbReference type="PROSITE" id="PS51301"/>
    </source>
</evidence>
<protein>
    <recommendedName>
        <fullName evidence="1">KilA-N domain-containing protein</fullName>
    </recommendedName>
</protein>
<name>A0A5J4Q406_9EUKA</name>
<dbReference type="GO" id="GO:0003677">
    <property type="term" value="F:DNA binding"/>
    <property type="evidence" value="ECO:0007669"/>
    <property type="project" value="InterPro"/>
</dbReference>
<gene>
    <name evidence="2" type="ORF">EZS28_055357</name>
</gene>
<dbReference type="InterPro" id="IPR017880">
    <property type="entry name" value="KilA_N"/>
</dbReference>
<organism evidence="2 3">
    <name type="scientific">Streblomastix strix</name>
    <dbReference type="NCBI Taxonomy" id="222440"/>
    <lineage>
        <taxon>Eukaryota</taxon>
        <taxon>Metamonada</taxon>
        <taxon>Preaxostyla</taxon>
        <taxon>Oxymonadida</taxon>
        <taxon>Streblomastigidae</taxon>
        <taxon>Streblomastix</taxon>
    </lineage>
</organism>
<sequence length="69" mass="8069">MAYESDEDTRLELMEKFDEEIEDIIRDVKKMESTVIEDSQQTFIKTSYNGIEIIVRKSDGYVNATKMVV</sequence>
<dbReference type="EMBL" id="SNRW01047256">
    <property type="protein sequence ID" value="KAA6315819.1"/>
    <property type="molecule type" value="Genomic_DNA"/>
</dbReference>
<dbReference type="PROSITE" id="PS51301">
    <property type="entry name" value="KILA_N"/>
    <property type="match status" value="1"/>
</dbReference>
<evidence type="ECO:0000313" key="3">
    <source>
        <dbReference type="Proteomes" id="UP000324800"/>
    </source>
</evidence>
<dbReference type="SUPFAM" id="SSF54616">
    <property type="entry name" value="DNA-binding domain of Mlu1-box binding protein MBP1"/>
    <property type="match status" value="1"/>
</dbReference>
<evidence type="ECO:0000313" key="2">
    <source>
        <dbReference type="EMBL" id="KAA6315819.1"/>
    </source>
</evidence>
<reference evidence="2 3" key="1">
    <citation type="submission" date="2019-03" db="EMBL/GenBank/DDBJ databases">
        <title>Single cell metagenomics reveals metabolic interactions within the superorganism composed of flagellate Streblomastix strix and complex community of Bacteroidetes bacteria on its surface.</title>
        <authorList>
            <person name="Treitli S.C."/>
            <person name="Kolisko M."/>
            <person name="Husnik F."/>
            <person name="Keeling P."/>
            <person name="Hampl V."/>
        </authorList>
    </citation>
    <scope>NUCLEOTIDE SEQUENCE [LARGE SCALE GENOMIC DNA]</scope>
    <source>
        <strain evidence="2">ST1C</strain>
    </source>
</reference>
<dbReference type="InterPro" id="IPR036887">
    <property type="entry name" value="HTH_APSES_sf"/>
</dbReference>
<feature type="non-terminal residue" evidence="2">
    <location>
        <position position="69"/>
    </location>
</feature>
<proteinExistence type="predicted"/>
<accession>A0A5J4Q406</accession>
<comment type="caution">
    <text evidence="2">The sequence shown here is derived from an EMBL/GenBank/DDBJ whole genome shotgun (WGS) entry which is preliminary data.</text>
</comment>